<dbReference type="PANTHER" id="PTHR21112">
    <property type="entry name" value="CHEMOSENSORY PROTEIN A 29A-RELATED"/>
    <property type="match status" value="1"/>
</dbReference>
<dbReference type="Proteomes" id="UP000037069">
    <property type="component" value="Unassembled WGS sequence"/>
</dbReference>
<gene>
    <name evidence="1" type="ORF">FF38_11189</name>
</gene>
<dbReference type="OMA" id="KRMWEHE"/>
<reference evidence="1 2" key="1">
    <citation type="journal article" date="2015" name="Nat. Commun.">
        <title>Lucilia cuprina genome unlocks parasitic fly biology to underpin future interventions.</title>
        <authorList>
            <person name="Anstead C.A."/>
            <person name="Korhonen P.K."/>
            <person name="Young N.D."/>
            <person name="Hall R.S."/>
            <person name="Jex A.R."/>
            <person name="Murali S.C."/>
            <person name="Hughes D.S."/>
            <person name="Lee S.F."/>
            <person name="Perry T."/>
            <person name="Stroehlein A.J."/>
            <person name="Ansell B.R."/>
            <person name="Breugelmans B."/>
            <person name="Hofmann A."/>
            <person name="Qu J."/>
            <person name="Dugan S."/>
            <person name="Lee S.L."/>
            <person name="Chao H."/>
            <person name="Dinh H."/>
            <person name="Han Y."/>
            <person name="Doddapaneni H.V."/>
            <person name="Worley K.C."/>
            <person name="Muzny D.M."/>
            <person name="Ioannidis P."/>
            <person name="Waterhouse R.M."/>
            <person name="Zdobnov E.M."/>
            <person name="James P.J."/>
            <person name="Bagnall N.H."/>
            <person name="Kotze A.C."/>
            <person name="Gibbs R.A."/>
            <person name="Richards S."/>
            <person name="Batterham P."/>
            <person name="Gasser R.B."/>
        </authorList>
    </citation>
    <scope>NUCLEOTIDE SEQUENCE [LARGE SCALE GENOMIC DNA]</scope>
    <source>
        <strain evidence="1 2">LS</strain>
        <tissue evidence="1">Full body</tissue>
    </source>
</reference>
<dbReference type="AlphaFoldDB" id="A0A0L0C734"/>
<evidence type="ECO:0000313" key="1">
    <source>
        <dbReference type="EMBL" id="KNC27244.1"/>
    </source>
</evidence>
<organism evidence="1 2">
    <name type="scientific">Lucilia cuprina</name>
    <name type="common">Green bottle fly</name>
    <name type="synonym">Australian sheep blowfly</name>
    <dbReference type="NCBI Taxonomy" id="7375"/>
    <lineage>
        <taxon>Eukaryota</taxon>
        <taxon>Metazoa</taxon>
        <taxon>Ecdysozoa</taxon>
        <taxon>Arthropoda</taxon>
        <taxon>Hexapoda</taxon>
        <taxon>Insecta</taxon>
        <taxon>Pterygota</taxon>
        <taxon>Neoptera</taxon>
        <taxon>Endopterygota</taxon>
        <taxon>Diptera</taxon>
        <taxon>Brachycera</taxon>
        <taxon>Muscomorpha</taxon>
        <taxon>Oestroidea</taxon>
        <taxon>Calliphoridae</taxon>
        <taxon>Luciliinae</taxon>
        <taxon>Lucilia</taxon>
    </lineage>
</organism>
<accession>A0A0L0C734</accession>
<keyword evidence="2" id="KW-1185">Reference proteome</keyword>
<dbReference type="EMBL" id="JRES01000922">
    <property type="protein sequence ID" value="KNC27244.1"/>
    <property type="molecule type" value="Genomic_DNA"/>
</dbReference>
<proteinExistence type="predicted"/>
<sequence>MTIKKERNWSLELLEVNAESSNRDICDLNFEIVRISRGIFAMNGFIDFKIDVDDNALFEGFLYRSSTVRNEFRKLPMEMCNETLTETVNTFYKTYLMNDIQECATNMPYLEEEFVAPLTKRYVEIRNCTISNDSLPSHMAEGLYRLLIKVHGSIEVVFEVYFRIEED</sequence>
<comment type="caution">
    <text evidence="1">The sequence shown here is derived from an EMBL/GenBank/DDBJ whole genome shotgun (WGS) entry which is preliminary data.</text>
</comment>
<evidence type="ECO:0000313" key="2">
    <source>
        <dbReference type="Proteomes" id="UP000037069"/>
    </source>
</evidence>
<dbReference type="PANTHER" id="PTHR21112:SF0">
    <property type="entry name" value="CHEMOSENSORY PROTEIN A 29A-RELATED"/>
    <property type="match status" value="1"/>
</dbReference>
<protein>
    <submittedName>
        <fullName evidence="1">Uncharacterized protein</fullName>
    </submittedName>
</protein>
<name>A0A0L0C734_LUCCU</name>
<dbReference type="OrthoDB" id="8043478at2759"/>